<gene>
    <name evidence="1" type="ORF">SCMU_29430</name>
</gene>
<reference evidence="1 2" key="1">
    <citation type="journal article" date="2021" name="J. Biosci. Bioeng.">
        <title>Identification and characterization of a chc gene cluster responsible for the aromatization pathway of cyclohexanecarboxylate degradation in Sinomonas cyclohexanicum ATCC 51369.</title>
        <authorList>
            <person name="Yamamoto T."/>
            <person name="Hasegawa Y."/>
            <person name="Lau P.C.K."/>
            <person name="Iwaki H."/>
        </authorList>
    </citation>
    <scope>NUCLEOTIDE SEQUENCE [LARGE SCALE GENOMIC DNA]</scope>
    <source>
        <strain evidence="1 2">ATCC 51369</strain>
    </source>
</reference>
<evidence type="ECO:0000313" key="1">
    <source>
        <dbReference type="EMBL" id="BCT77101.1"/>
    </source>
</evidence>
<keyword evidence="2" id="KW-1185">Reference proteome</keyword>
<dbReference type="EMBL" id="AP024525">
    <property type="protein sequence ID" value="BCT77101.1"/>
    <property type="molecule type" value="Genomic_DNA"/>
</dbReference>
<dbReference type="Proteomes" id="UP001319861">
    <property type="component" value="Chromosome"/>
</dbReference>
<protein>
    <submittedName>
        <fullName evidence="1">Uncharacterized protein</fullName>
    </submittedName>
</protein>
<sequence length="105" mass="12166">MIRGVSGLNETSEAEPDPVVVPADAIDWPRVVTAHKAIPVWVRLTFDDGRAERTERGFAKAWTARHVRVQVLWRLSYYRGAREFWVEPSQVRRRVIEPQWLGRSA</sequence>
<accession>A0ABM7PXS9</accession>
<name>A0ABM7PXS9_SINCY</name>
<organism evidence="1 2">
    <name type="scientific">Sinomonas cyclohexanicum</name>
    <name type="common">Corynebacterium cyclohexanicum</name>
    <dbReference type="NCBI Taxonomy" id="322009"/>
    <lineage>
        <taxon>Bacteria</taxon>
        <taxon>Bacillati</taxon>
        <taxon>Actinomycetota</taxon>
        <taxon>Actinomycetes</taxon>
        <taxon>Micrococcales</taxon>
        <taxon>Micrococcaceae</taxon>
        <taxon>Sinomonas</taxon>
    </lineage>
</organism>
<evidence type="ECO:0000313" key="2">
    <source>
        <dbReference type="Proteomes" id="UP001319861"/>
    </source>
</evidence>
<proteinExistence type="predicted"/>